<evidence type="ECO:0000313" key="2">
    <source>
        <dbReference type="Proteomes" id="UP000215335"/>
    </source>
</evidence>
<evidence type="ECO:0000313" key="1">
    <source>
        <dbReference type="EMBL" id="OXU22155.1"/>
    </source>
</evidence>
<dbReference type="EMBL" id="NNAY01002074">
    <property type="protein sequence ID" value="OXU22155.1"/>
    <property type="molecule type" value="Genomic_DNA"/>
</dbReference>
<reference evidence="1 2" key="1">
    <citation type="journal article" date="2017" name="Curr. Biol.">
        <title>The Evolution of Venom by Co-option of Single-Copy Genes.</title>
        <authorList>
            <person name="Martinson E.O."/>
            <person name="Mrinalini"/>
            <person name="Kelkar Y.D."/>
            <person name="Chang C.H."/>
            <person name="Werren J.H."/>
        </authorList>
    </citation>
    <scope>NUCLEOTIDE SEQUENCE [LARGE SCALE GENOMIC DNA]</scope>
    <source>
        <strain evidence="1 2">Alberta</strain>
        <tissue evidence="1">Whole body</tissue>
    </source>
</reference>
<organism evidence="1 2">
    <name type="scientific">Trichomalopsis sarcophagae</name>
    <dbReference type="NCBI Taxonomy" id="543379"/>
    <lineage>
        <taxon>Eukaryota</taxon>
        <taxon>Metazoa</taxon>
        <taxon>Ecdysozoa</taxon>
        <taxon>Arthropoda</taxon>
        <taxon>Hexapoda</taxon>
        <taxon>Insecta</taxon>
        <taxon>Pterygota</taxon>
        <taxon>Neoptera</taxon>
        <taxon>Endopterygota</taxon>
        <taxon>Hymenoptera</taxon>
        <taxon>Apocrita</taxon>
        <taxon>Proctotrupomorpha</taxon>
        <taxon>Chalcidoidea</taxon>
        <taxon>Pteromalidae</taxon>
        <taxon>Pteromalinae</taxon>
        <taxon>Trichomalopsis</taxon>
    </lineage>
</organism>
<protein>
    <submittedName>
        <fullName evidence="1">Uncharacterized protein</fullName>
    </submittedName>
</protein>
<keyword evidence="2" id="KW-1185">Reference proteome</keyword>
<sequence>MFFVGSDNISLKHCYFNVNIYKMTLKVYEYIYKHDIKWRGSATKASLRSRRSLGARDTIYFYIDVRIFHFKENILFIIVS</sequence>
<dbReference type="AlphaFoldDB" id="A0A232EV01"/>
<name>A0A232EV01_9HYME</name>
<dbReference type="Proteomes" id="UP000215335">
    <property type="component" value="Unassembled WGS sequence"/>
</dbReference>
<comment type="caution">
    <text evidence="1">The sequence shown here is derived from an EMBL/GenBank/DDBJ whole genome shotgun (WGS) entry which is preliminary data.</text>
</comment>
<gene>
    <name evidence="1" type="ORF">TSAR_009724</name>
</gene>
<proteinExistence type="predicted"/>
<accession>A0A232EV01</accession>